<reference evidence="2 3" key="1">
    <citation type="submission" date="2018-12" db="EMBL/GenBank/DDBJ databases">
        <title>Sequencing of bacterial isolates from soil warming experiment in Harvard Forest, Massachusetts, USA.</title>
        <authorList>
            <person name="Deangelis K."/>
        </authorList>
    </citation>
    <scope>NUCLEOTIDE SEQUENCE [LARGE SCALE GENOMIC DNA]</scope>
    <source>
        <strain evidence="2 3">EB153</strain>
    </source>
</reference>
<dbReference type="EMBL" id="RSDW01000001">
    <property type="protein sequence ID" value="RSL15209.1"/>
    <property type="molecule type" value="Genomic_DNA"/>
</dbReference>
<dbReference type="Gene3D" id="3.40.50.1240">
    <property type="entry name" value="Phosphoglycerate mutase-like"/>
    <property type="match status" value="1"/>
</dbReference>
<dbReference type="SUPFAM" id="SSF53254">
    <property type="entry name" value="Phosphoglycerate mutase-like"/>
    <property type="match status" value="1"/>
</dbReference>
<feature type="chain" id="PRO_5018641216" description="Histidine phosphatase family protein" evidence="1">
    <location>
        <begin position="25"/>
        <end position="203"/>
    </location>
</feature>
<feature type="signal peptide" evidence="1">
    <location>
        <begin position="1"/>
        <end position="24"/>
    </location>
</feature>
<accession>A0A3R9Q8I7</accession>
<dbReference type="InterPro" id="IPR029033">
    <property type="entry name" value="His_PPase_superfam"/>
</dbReference>
<comment type="caution">
    <text evidence="2">The sequence shown here is derived from an EMBL/GenBank/DDBJ whole genome shotgun (WGS) entry which is preliminary data.</text>
</comment>
<evidence type="ECO:0000256" key="1">
    <source>
        <dbReference type="SAM" id="SignalP"/>
    </source>
</evidence>
<organism evidence="2 3">
    <name type="scientific">Edaphobacter aggregans</name>
    <dbReference type="NCBI Taxonomy" id="570835"/>
    <lineage>
        <taxon>Bacteria</taxon>
        <taxon>Pseudomonadati</taxon>
        <taxon>Acidobacteriota</taxon>
        <taxon>Terriglobia</taxon>
        <taxon>Terriglobales</taxon>
        <taxon>Acidobacteriaceae</taxon>
        <taxon>Edaphobacter</taxon>
    </lineage>
</organism>
<protein>
    <recommendedName>
        <fullName evidence="4">Histidine phosphatase family protein</fullName>
    </recommendedName>
</protein>
<evidence type="ECO:0008006" key="4">
    <source>
        <dbReference type="Google" id="ProtNLM"/>
    </source>
</evidence>
<dbReference type="AlphaFoldDB" id="A0A3R9Q8I7"/>
<proteinExistence type="predicted"/>
<keyword evidence="3" id="KW-1185">Reference proteome</keyword>
<gene>
    <name evidence="2" type="ORF">EDE15_0690</name>
</gene>
<dbReference type="OrthoDB" id="8448116at2"/>
<evidence type="ECO:0000313" key="2">
    <source>
        <dbReference type="EMBL" id="RSL15209.1"/>
    </source>
</evidence>
<sequence length="203" mass="22000">MHKRVIAKALRPVVLFLVALTASAAQEPHKPVQPVPITGQPPATILVIRHAEKLTDGRIDLSPTGFKRADLLTSLFVPAGVRPDLPTPQVLIAAHQSAHSNRPVQTITPLAAALHLPIDSTYMSEDYAALARSLLSGKYAGKVVLIAWHHGVLPSLVTALGAQPPYAKWPDEQFDRIWRIDYGKDGKATLTDLPHNLLPGDSH</sequence>
<dbReference type="RefSeq" id="WP_125483976.1">
    <property type="nucleotide sequence ID" value="NZ_RSDW01000001.1"/>
</dbReference>
<evidence type="ECO:0000313" key="3">
    <source>
        <dbReference type="Proteomes" id="UP000269669"/>
    </source>
</evidence>
<name>A0A3R9Q8I7_9BACT</name>
<dbReference type="Proteomes" id="UP000269669">
    <property type="component" value="Unassembled WGS sequence"/>
</dbReference>
<keyword evidence="1" id="KW-0732">Signal</keyword>